<reference evidence="2" key="1">
    <citation type="journal article" date="2020" name="Stud. Mycol.">
        <title>101 Dothideomycetes genomes: a test case for predicting lifestyles and emergence of pathogens.</title>
        <authorList>
            <person name="Haridas S."/>
            <person name="Albert R."/>
            <person name="Binder M."/>
            <person name="Bloem J."/>
            <person name="Labutti K."/>
            <person name="Salamov A."/>
            <person name="Andreopoulos B."/>
            <person name="Baker S."/>
            <person name="Barry K."/>
            <person name="Bills G."/>
            <person name="Bluhm B."/>
            <person name="Cannon C."/>
            <person name="Castanera R."/>
            <person name="Culley D."/>
            <person name="Daum C."/>
            <person name="Ezra D."/>
            <person name="Gonzalez J."/>
            <person name="Henrissat B."/>
            <person name="Kuo A."/>
            <person name="Liang C."/>
            <person name="Lipzen A."/>
            <person name="Lutzoni F."/>
            <person name="Magnuson J."/>
            <person name="Mondo S."/>
            <person name="Nolan M."/>
            <person name="Ohm R."/>
            <person name="Pangilinan J."/>
            <person name="Park H.-J."/>
            <person name="Ramirez L."/>
            <person name="Alfaro M."/>
            <person name="Sun H."/>
            <person name="Tritt A."/>
            <person name="Yoshinaga Y."/>
            <person name="Zwiers L.-H."/>
            <person name="Turgeon B."/>
            <person name="Goodwin S."/>
            <person name="Spatafora J."/>
            <person name="Crous P."/>
            <person name="Grigoriev I."/>
        </authorList>
    </citation>
    <scope>NUCLEOTIDE SEQUENCE</scope>
    <source>
        <strain evidence="2">CBS 107.79</strain>
    </source>
</reference>
<feature type="region of interest" description="Disordered" evidence="1">
    <location>
        <begin position="105"/>
        <end position="160"/>
    </location>
</feature>
<feature type="compositionally biased region" description="Gly residues" evidence="1">
    <location>
        <begin position="994"/>
        <end position="1008"/>
    </location>
</feature>
<feature type="region of interest" description="Disordered" evidence="1">
    <location>
        <begin position="838"/>
        <end position="920"/>
    </location>
</feature>
<dbReference type="Proteomes" id="UP000800036">
    <property type="component" value="Unassembled WGS sequence"/>
</dbReference>
<feature type="compositionally biased region" description="Acidic residues" evidence="1">
    <location>
        <begin position="1033"/>
        <end position="1050"/>
    </location>
</feature>
<feature type="region of interest" description="Disordered" evidence="1">
    <location>
        <begin position="576"/>
        <end position="604"/>
    </location>
</feature>
<feature type="compositionally biased region" description="Low complexity" evidence="1">
    <location>
        <begin position="1051"/>
        <end position="1063"/>
    </location>
</feature>
<accession>A0A6A5VSV5</accession>
<evidence type="ECO:0000313" key="2">
    <source>
        <dbReference type="EMBL" id="KAF1979679.1"/>
    </source>
</evidence>
<organism evidence="2 3">
    <name type="scientific">Bimuria novae-zelandiae CBS 107.79</name>
    <dbReference type="NCBI Taxonomy" id="1447943"/>
    <lineage>
        <taxon>Eukaryota</taxon>
        <taxon>Fungi</taxon>
        <taxon>Dikarya</taxon>
        <taxon>Ascomycota</taxon>
        <taxon>Pezizomycotina</taxon>
        <taxon>Dothideomycetes</taxon>
        <taxon>Pleosporomycetidae</taxon>
        <taxon>Pleosporales</taxon>
        <taxon>Massarineae</taxon>
        <taxon>Didymosphaeriaceae</taxon>
        <taxon>Bimuria</taxon>
    </lineage>
</organism>
<feature type="compositionally biased region" description="Acidic residues" evidence="1">
    <location>
        <begin position="1081"/>
        <end position="1091"/>
    </location>
</feature>
<feature type="compositionally biased region" description="Acidic residues" evidence="1">
    <location>
        <begin position="1009"/>
        <end position="1024"/>
    </location>
</feature>
<feature type="region of interest" description="Disordered" evidence="1">
    <location>
        <begin position="983"/>
        <end position="1100"/>
    </location>
</feature>
<keyword evidence="3" id="KW-1185">Reference proteome</keyword>
<evidence type="ECO:0000313" key="3">
    <source>
        <dbReference type="Proteomes" id="UP000800036"/>
    </source>
</evidence>
<feature type="compositionally biased region" description="Polar residues" evidence="1">
    <location>
        <begin position="593"/>
        <end position="604"/>
    </location>
</feature>
<dbReference type="OrthoDB" id="5427134at2759"/>
<proteinExistence type="predicted"/>
<evidence type="ECO:0000256" key="1">
    <source>
        <dbReference type="SAM" id="MobiDB-lite"/>
    </source>
</evidence>
<protein>
    <submittedName>
        <fullName evidence="2">Uncharacterized protein</fullName>
    </submittedName>
</protein>
<feature type="compositionally biased region" description="Polar residues" evidence="1">
    <location>
        <begin position="862"/>
        <end position="896"/>
    </location>
</feature>
<name>A0A6A5VSV5_9PLEO</name>
<feature type="compositionally biased region" description="Polar residues" evidence="1">
    <location>
        <begin position="111"/>
        <end position="122"/>
    </location>
</feature>
<dbReference type="AlphaFoldDB" id="A0A6A5VSV5"/>
<dbReference type="EMBL" id="ML976657">
    <property type="protein sequence ID" value="KAF1979679.1"/>
    <property type="molecule type" value="Genomic_DNA"/>
</dbReference>
<sequence>MAGFGLPASAHTVATSHSNRPLPTGPCSHRDVIGTCGCEQFWDSASADVYEGSPSSKRSTTCVCGHHACFHKPSAVVAVTRAASRCDGSCQAQLGTQCDVHKAGDARRDASLNSPTSRTMPTQPLVRNEASLANGSRVDNGRRDPPSQPSSSGLPRIPSVCLMSNDRYPAATRVARGDANQSRQTVTGLGLSMLNMGDATRSFDRPQSVVSTVPDDPDIGPSLDAIRVESNQPSNRPNSVRGEHGHARGAAPGPLDAILEFNQHHDLHLDVSGDTIPNTFNLEDFVQSATEVATPSIKNTPDLAVTDQVVQDGKRAIEDLMQITADLGSPHGGHSRSANATSATSPQLLLTNSPHLSQEHVHKFLNSTSPQSLQKLVSYLPALFNLLNSIPNVANTMKELNDRISLLESNNSFNYAHPEDVQEKYDYLDGRVLHLETRMDDHDTLHQTIDADNSSLAFGRRRLAATSGSFQSNRSLESTTSSALILAAVDRKETETQISGLKDRLDVLEAFAMPPTLTNPWVVEIVLLPWGRDLKGIWFAEDEPMHELSNPTTQDTEEWTQARSSLRGQSKVPLGIRELDSSPFPATRHSSRSSHPFSDTESGWSSQAISNWASGLTDELLSAKACKSTNLVYKRLKSRGLIKDVVFRSASARDIQMTLSHAFKDMFEHLKYTDDDDDEPLIRSHPGLRASFIPLRKVRHDSKLQFLAPAEMASSALWSAQFLASDILMHVTGGKKRLYVTQREAYIQSQDQMGSTWTWQELRELPRYQPEPDVQMEGNGEQCQPEVGEADAKEPCWAFFEAYDAPPPSVNSSFGSHHSMELSMRPAGRNWRRSITPMPILKNPIPQPISPLSEAHPRRPLQTRQRTVSASVLEPSTTSSKRRLNSSPVKHSSYPRTSREPSVATSRMKRRRVSRSISPRPIVDADEDASAVVAPAWNNTPRRSREPYSPFFSSVALPLPRTASDLASRPSQRSVAAVSKGTPFAYATPHSGPLIGGPTFGSGGGGGDTEPDEDIYQDDDDDGEQSWPGVTTGEEDSDMGDVDMGAEDEPASFSGDDSGFGSDSDSDDAGDDRFGAQHADLEDDDDEDDPLDALLGVLRD</sequence>
<feature type="compositionally biased region" description="Polar residues" evidence="1">
    <location>
        <begin position="229"/>
        <end position="238"/>
    </location>
</feature>
<feature type="region of interest" description="Disordered" evidence="1">
    <location>
        <begin position="228"/>
        <end position="253"/>
    </location>
</feature>
<gene>
    <name evidence="2" type="ORF">BU23DRAFT_496458</name>
</gene>